<organism evidence="1 2">
    <name type="scientific">Hymenobacter ginsengisoli</name>
    <dbReference type="NCBI Taxonomy" id="1051626"/>
    <lineage>
        <taxon>Bacteria</taxon>
        <taxon>Pseudomonadati</taxon>
        <taxon>Bacteroidota</taxon>
        <taxon>Cytophagia</taxon>
        <taxon>Cytophagales</taxon>
        <taxon>Hymenobacteraceae</taxon>
        <taxon>Hymenobacter</taxon>
    </lineage>
</organism>
<proteinExistence type="predicted"/>
<comment type="caution">
    <text evidence="1">The sequence shown here is derived from an EMBL/GenBank/DDBJ whole genome shotgun (WGS) entry which is preliminary data.</text>
</comment>
<gene>
    <name evidence="1" type="ORF">GCM10023172_15530</name>
</gene>
<protein>
    <submittedName>
        <fullName evidence="1">Uncharacterized protein</fullName>
    </submittedName>
</protein>
<evidence type="ECO:0000313" key="2">
    <source>
        <dbReference type="Proteomes" id="UP001501243"/>
    </source>
</evidence>
<reference evidence="2" key="1">
    <citation type="journal article" date="2019" name="Int. J. Syst. Evol. Microbiol.">
        <title>The Global Catalogue of Microorganisms (GCM) 10K type strain sequencing project: providing services to taxonomists for standard genome sequencing and annotation.</title>
        <authorList>
            <consortium name="The Broad Institute Genomics Platform"/>
            <consortium name="The Broad Institute Genome Sequencing Center for Infectious Disease"/>
            <person name="Wu L."/>
            <person name="Ma J."/>
        </authorList>
    </citation>
    <scope>NUCLEOTIDE SEQUENCE [LARGE SCALE GENOMIC DNA]</scope>
    <source>
        <strain evidence="2">JCM 17841</strain>
    </source>
</reference>
<name>A0ABP8Q8G2_9BACT</name>
<keyword evidence="2" id="KW-1185">Reference proteome</keyword>
<evidence type="ECO:0000313" key="1">
    <source>
        <dbReference type="EMBL" id="GAA4498471.1"/>
    </source>
</evidence>
<dbReference type="Proteomes" id="UP001501243">
    <property type="component" value="Unassembled WGS sequence"/>
</dbReference>
<accession>A0ABP8Q8G2</accession>
<dbReference type="EMBL" id="BAABGQ010000005">
    <property type="protein sequence ID" value="GAA4498471.1"/>
    <property type="molecule type" value="Genomic_DNA"/>
</dbReference>
<sequence length="99" mass="10618">MQAVEGLQNYLGAIKLLGERRAGFGKLRNGVFPAVSYVSTNSPKSARPRFRSLAAGMVSALSLALVRNAYLDTGMLSASALKKGPIPMLRISTRCLMTM</sequence>